<comment type="caution">
    <text evidence="2">The sequence shown here is derived from an EMBL/GenBank/DDBJ whole genome shotgun (WGS) entry which is preliminary data.</text>
</comment>
<dbReference type="STRING" id="247633.GP2143_13246"/>
<evidence type="ECO:0000313" key="3">
    <source>
        <dbReference type="Proteomes" id="UP000004931"/>
    </source>
</evidence>
<organism evidence="2 3">
    <name type="scientific">marine gamma proteobacterium HTCC2143</name>
    <dbReference type="NCBI Taxonomy" id="247633"/>
    <lineage>
        <taxon>Bacteria</taxon>
        <taxon>Pseudomonadati</taxon>
        <taxon>Pseudomonadota</taxon>
        <taxon>Gammaproteobacteria</taxon>
        <taxon>Cellvibrionales</taxon>
        <taxon>Spongiibacteraceae</taxon>
        <taxon>BD1-7 clade</taxon>
    </lineage>
</organism>
<evidence type="ECO:0000256" key="1">
    <source>
        <dbReference type="SAM" id="MobiDB-lite"/>
    </source>
</evidence>
<dbReference type="PROSITE" id="PS51257">
    <property type="entry name" value="PROKAR_LIPOPROTEIN"/>
    <property type="match status" value="1"/>
</dbReference>
<reference evidence="2 3" key="1">
    <citation type="journal article" date="2010" name="J. Bacteriol.">
        <title>Genome sequence of the oligotrophic marine Gammaproteobacterium HTCC2143, isolated from the Oregon Coast.</title>
        <authorList>
            <person name="Oh H.M."/>
            <person name="Kang I."/>
            <person name="Ferriera S."/>
            <person name="Giovannoni S.J."/>
            <person name="Cho J.C."/>
        </authorList>
    </citation>
    <scope>NUCLEOTIDE SEQUENCE [LARGE SCALE GENOMIC DNA]</scope>
    <source>
        <strain evidence="2 3">HTCC2143</strain>
    </source>
</reference>
<feature type="region of interest" description="Disordered" evidence="1">
    <location>
        <begin position="672"/>
        <end position="691"/>
    </location>
</feature>
<gene>
    <name evidence="2" type="ORF">GP2143_13246</name>
</gene>
<keyword evidence="3" id="KW-1185">Reference proteome</keyword>
<protein>
    <submittedName>
        <fullName evidence="2">Uncharacterized protein</fullName>
    </submittedName>
</protein>
<accession>A0Y7W9</accession>
<sequence length="1353" mass="144617">MIKLLPIISLCLTLIGCSDGARQTGMPIINADEKAPISAPVVTTEEKGPPEDGKQWVTIAATQPSGPDPDRYTFDVRQKDSARAFHSPGSISQPSASVLLPSGTYVASIEAFGSEGDTKKASTEFTIDGSPPSDVSLGSIYWSFNLDDNAQGDRLLVDVKHGALATGLVSAIYSTQGGSLGSSGGGCGSMRSDAGNGLNIATGIMGAGAVFFPEVKVGFAVTNGVSTATGAGLKISGGKASGSCVQAQIDDINAQLAYQESQILELYDEINRDEQAFFYFLSDINSDLSELITISFNDTIGRLKQDFKIFMESGGFWDSTPSDIPQIWMSNGFQRAIDPIVLASCRKSETACCVNDNPGEVPLICDAVADDNDGPFDVLATSSLPDTFTEDVNHLSNSSYSSASTCLYDCYREIAESDNQYIGLLYKYYAQSLDTAVSICASPDLTVRAHCPSGATDPSNVWDPTICGETSADVGSGTCTSVPTTAAESYDIVPLFDQYNDAIGGAYLNAVSALQAAHVQEQLINWLNIHRYVAYIENGVAIKSIKNPAALPGTWYSPLVSGWCGKQGFPSTPEEHADAFNCAQTQLGLAYAQRLNILYTTTLNHMISDLAVAGQVYPSEPLEAPSEWAQWAEGKSWSIDYATEIGKALPAIFWDGSRTPIELVTRVAGRHSPSKEVGTFPTGNNTDPSPGVVWTEGSVLYQSYQIKKVDTCVRSLRRFNSDTTNSSTDIIDAVGSFEDCPSLFALSDQTPVNQGYYDGATLQPYSLTVAPGGFDCPASCGFNECASGLNNPISPEGGQGLVDGQCRGFCSDSNTCGDYRYATGNAVDCTRCGSVQVLATDWNSSNGDNGSWKDSCNNPTFSGAAGDSMAPPTLRADCLTGSGQRIESQKTCIGGRWGNDNGLLFCEAGEGDVAQPSLALSAPMPGNIALCSAKVVPTARAVDNGFGVGQEGSEKVICPGVDQTLYYGKRYVNALGVGAEKPGYGTEASFVQMISDPTTMIMETVSGRNFSCDRRYSGDIFDENVLDSFDNQCFCGVDGTQLTWYRPQDRPNAGLASLPANLSYLACGHYKAPNSPDVAVEYYSLSSDLKDEPPTQYRDELTTEQKTFESDIGVSSATTGGRGVKYEVAFANIDSQCNDAGPGEILVTMLTMDKTPGRGGKFTSEQCLFPFSDRTIKSDVGNPVFMYENQYKLETTGNERDITGEERCSGVSFKQITNRDNDTYYTYPLQIRPKNLATGEFAGGPRIPIDLLMQCSDDGALECEDQSTCMHMVTFKSAGDADEELAKRGFVCKSTKDDRSNPGERAIRAKMECELQDGRKFQIALSQEVASIGADEDGRVGVVITELDNNSGN</sequence>
<proteinExistence type="predicted"/>
<dbReference type="EMBL" id="AAVT01000001">
    <property type="protein sequence ID" value="EAW32223.1"/>
    <property type="molecule type" value="Genomic_DNA"/>
</dbReference>
<dbReference type="Proteomes" id="UP000004931">
    <property type="component" value="Unassembled WGS sequence"/>
</dbReference>
<evidence type="ECO:0000313" key="2">
    <source>
        <dbReference type="EMBL" id="EAW32223.1"/>
    </source>
</evidence>
<name>A0Y7W9_9GAMM</name>